<dbReference type="InterPro" id="IPR011701">
    <property type="entry name" value="MFS"/>
</dbReference>
<dbReference type="Gene3D" id="1.20.1250.20">
    <property type="entry name" value="MFS general substrate transporter like domains"/>
    <property type="match status" value="2"/>
</dbReference>
<reference evidence="2" key="1">
    <citation type="submission" date="2022-06" db="EMBL/GenBank/DDBJ databases">
        <title>Genome public.</title>
        <authorList>
            <person name="Sun Q."/>
        </authorList>
    </citation>
    <scope>NUCLEOTIDE SEQUENCE</scope>
    <source>
        <strain evidence="2">CWNU-1</strain>
    </source>
</reference>
<dbReference type="EMBL" id="JAMQAW010000002">
    <property type="protein sequence ID" value="MCM2386953.1"/>
    <property type="molecule type" value="Genomic_DNA"/>
</dbReference>
<proteinExistence type="predicted"/>
<evidence type="ECO:0008006" key="4">
    <source>
        <dbReference type="Google" id="ProtNLM"/>
    </source>
</evidence>
<feature type="transmembrane region" description="Helical" evidence="1">
    <location>
        <begin position="55"/>
        <end position="75"/>
    </location>
</feature>
<feature type="transmembrane region" description="Helical" evidence="1">
    <location>
        <begin position="174"/>
        <end position="193"/>
    </location>
</feature>
<evidence type="ECO:0000313" key="3">
    <source>
        <dbReference type="Proteomes" id="UP001431429"/>
    </source>
</evidence>
<accession>A0ABT0UEI1</accession>
<keyword evidence="1" id="KW-0472">Membrane</keyword>
<feature type="transmembrane region" description="Helical" evidence="1">
    <location>
        <begin position="213"/>
        <end position="231"/>
    </location>
</feature>
<gene>
    <name evidence="2" type="ORF">NBG84_01270</name>
</gene>
<feature type="transmembrane region" description="Helical" evidence="1">
    <location>
        <begin position="279"/>
        <end position="297"/>
    </location>
</feature>
<dbReference type="PANTHER" id="PTHR23542:SF1">
    <property type="entry name" value="MAJOR FACILITATOR SUPERFAMILY (MFS) PROFILE DOMAIN-CONTAINING PROTEIN"/>
    <property type="match status" value="1"/>
</dbReference>
<keyword evidence="1" id="KW-1133">Transmembrane helix</keyword>
<dbReference type="SUPFAM" id="SSF103473">
    <property type="entry name" value="MFS general substrate transporter"/>
    <property type="match status" value="1"/>
</dbReference>
<feature type="transmembrane region" description="Helical" evidence="1">
    <location>
        <begin position="365"/>
        <end position="383"/>
    </location>
</feature>
<feature type="transmembrane region" description="Helical" evidence="1">
    <location>
        <begin position="251"/>
        <end position="272"/>
    </location>
</feature>
<feature type="transmembrane region" description="Helical" evidence="1">
    <location>
        <begin position="111"/>
        <end position="130"/>
    </location>
</feature>
<comment type="caution">
    <text evidence="2">The sequence shown here is derived from an EMBL/GenBank/DDBJ whole genome shotgun (WGS) entry which is preliminary data.</text>
</comment>
<protein>
    <recommendedName>
        <fullName evidence="4">MFS transporter</fullName>
    </recommendedName>
</protein>
<dbReference type="InterPro" id="IPR036259">
    <property type="entry name" value="MFS_trans_sf"/>
</dbReference>
<sequence>MTTTGIDDVRPSLLRHRPYWRWSMATQFSRLPHTMAPLAFTALATATTGSYRTGALMMVAFVIGQLVVAIPVGRLLDRFGPSRGIRLLLWSSASTALAVGVLARAGLSAQGLLVAAGVCGATAGGLSAGFRTLLARTVSEGLLLRAIAVDAILLETAIIAGPALAVALGGWSSVGPLVGMAVAFVISSLLLPVGTSRAAIAAPNADTEAGPIIWLRTLGWLACLFTIGHLLSTLEVGALPLADRVGAHPNAAALLIAVLSLASILGSAAFAWRGRATTTLAVVCLLGLGIGGGVIAWGAGWVVLVPGLILVGLGTGPLLAVSSVNLQRMLPPSRRSEGFSVAHVVQTVGFASGSLSLGVLDLRTAIALGAGSAFASVVLVLGAKDQLQADVTPHLGAEQSSEAP</sequence>
<dbReference type="Proteomes" id="UP001431429">
    <property type="component" value="Unassembled WGS sequence"/>
</dbReference>
<feature type="transmembrane region" description="Helical" evidence="1">
    <location>
        <begin position="142"/>
        <end position="168"/>
    </location>
</feature>
<name>A0ABT0UEI1_9ACTN</name>
<keyword evidence="3" id="KW-1185">Reference proteome</keyword>
<feature type="transmembrane region" description="Helical" evidence="1">
    <location>
        <begin position="303"/>
        <end position="326"/>
    </location>
</feature>
<feature type="transmembrane region" description="Helical" evidence="1">
    <location>
        <begin position="87"/>
        <end position="105"/>
    </location>
</feature>
<organism evidence="2 3">
    <name type="scientific">Streptomyces albipurpureus</name>
    <dbReference type="NCBI Taxonomy" id="2897419"/>
    <lineage>
        <taxon>Bacteria</taxon>
        <taxon>Bacillati</taxon>
        <taxon>Actinomycetota</taxon>
        <taxon>Actinomycetes</taxon>
        <taxon>Kitasatosporales</taxon>
        <taxon>Streptomycetaceae</taxon>
        <taxon>Streptomyces</taxon>
    </lineage>
</organism>
<evidence type="ECO:0000313" key="2">
    <source>
        <dbReference type="EMBL" id="MCM2386953.1"/>
    </source>
</evidence>
<keyword evidence="1" id="KW-0812">Transmembrane</keyword>
<evidence type="ECO:0000256" key="1">
    <source>
        <dbReference type="SAM" id="Phobius"/>
    </source>
</evidence>
<dbReference type="Pfam" id="PF07690">
    <property type="entry name" value="MFS_1"/>
    <property type="match status" value="1"/>
</dbReference>
<feature type="transmembrane region" description="Helical" evidence="1">
    <location>
        <begin position="338"/>
        <end position="359"/>
    </location>
</feature>
<dbReference type="PANTHER" id="PTHR23542">
    <property type="match status" value="1"/>
</dbReference>